<dbReference type="PIRSF" id="PIRSF000439">
    <property type="entry name" value="Oat_ACAT_DAG_ARE"/>
    <property type="match status" value="1"/>
</dbReference>
<name>A0A914X222_9BILA</name>
<dbReference type="GO" id="GO:0008203">
    <property type="term" value="P:cholesterol metabolic process"/>
    <property type="evidence" value="ECO:0007669"/>
    <property type="project" value="TreeGrafter"/>
</dbReference>
<protein>
    <submittedName>
        <fullName evidence="8">Uncharacterized protein</fullName>
    </submittedName>
</protein>
<feature type="transmembrane region" description="Helical" evidence="6">
    <location>
        <begin position="304"/>
        <end position="328"/>
    </location>
</feature>
<evidence type="ECO:0000256" key="3">
    <source>
        <dbReference type="ARBA" id="ARBA00022824"/>
    </source>
</evidence>
<dbReference type="PANTHER" id="PTHR10408:SF8">
    <property type="entry name" value="O-ACYLTRANSFERASE"/>
    <property type="match status" value="1"/>
</dbReference>
<evidence type="ECO:0000313" key="7">
    <source>
        <dbReference type="Proteomes" id="UP000887566"/>
    </source>
</evidence>
<keyword evidence="3" id="KW-0256">Endoplasmic reticulum</keyword>
<keyword evidence="6" id="KW-1133">Transmembrane helix</keyword>
<feature type="transmembrane region" description="Helical" evidence="6">
    <location>
        <begin position="269"/>
        <end position="292"/>
    </location>
</feature>
<reference evidence="8" key="1">
    <citation type="submission" date="2022-11" db="UniProtKB">
        <authorList>
            <consortium name="WormBaseParasite"/>
        </authorList>
    </citation>
    <scope>IDENTIFICATION</scope>
</reference>
<dbReference type="AlphaFoldDB" id="A0A914X222"/>
<feature type="transmembrane region" description="Helical" evidence="6">
    <location>
        <begin position="73"/>
        <end position="92"/>
    </location>
</feature>
<organism evidence="7 8">
    <name type="scientific">Plectus sambesii</name>
    <dbReference type="NCBI Taxonomy" id="2011161"/>
    <lineage>
        <taxon>Eukaryota</taxon>
        <taxon>Metazoa</taxon>
        <taxon>Ecdysozoa</taxon>
        <taxon>Nematoda</taxon>
        <taxon>Chromadorea</taxon>
        <taxon>Plectida</taxon>
        <taxon>Plectina</taxon>
        <taxon>Plectoidea</taxon>
        <taxon>Plectidae</taxon>
        <taxon>Plectus</taxon>
    </lineage>
</organism>
<dbReference type="InterPro" id="IPR014371">
    <property type="entry name" value="Oat_ACAT_DAG_ARE"/>
</dbReference>
<evidence type="ECO:0000256" key="6">
    <source>
        <dbReference type="SAM" id="Phobius"/>
    </source>
</evidence>
<feature type="compositionally biased region" description="Polar residues" evidence="5">
    <location>
        <begin position="29"/>
        <end position="41"/>
    </location>
</feature>
<keyword evidence="7" id="KW-1185">Reference proteome</keyword>
<feature type="compositionally biased region" description="Polar residues" evidence="5">
    <location>
        <begin position="1"/>
        <end position="11"/>
    </location>
</feature>
<keyword evidence="2" id="KW-0808">Transferase</keyword>
<evidence type="ECO:0000313" key="8">
    <source>
        <dbReference type="WBParaSite" id="PSAMB.scaffold56size92332.g1250.t1"/>
    </source>
</evidence>
<evidence type="ECO:0000256" key="1">
    <source>
        <dbReference type="ARBA" id="ARBA00004477"/>
    </source>
</evidence>
<feature type="transmembrane region" description="Helical" evidence="6">
    <location>
        <begin position="112"/>
        <end position="137"/>
    </location>
</feature>
<sequence>MASNSPTTNLRSSDDEDWIDVKKPDDAMNKSNSTQSASTHSAAERKPAAPFKEKEFKIRNSLLTDLFQSSDIAVIYNFFFAILVLLMLNTIAKDALEQGSLNLDLWLVWWNFGRFPLVMTVWFAMFASTCTVMYPLFRWWAHKPSAKVDSVSQAPWIGMYIAYIMAMFYFPLRFLFSFELPIASSFIITCENVRILMKVHAFIRENAPRATAFKIAAANYKKNDQNSAAPVSQFPSMDKLIYFIFCPTFIYRDEYPRTATCDWWIVCKYFLQCLGSILYTAFIFTRFCIPIFEKIDYHTVTIPTMILSIFPSILPGAFCLLLLFWGLLHCCMEKCARIHQTRGFNN</sequence>
<evidence type="ECO:0000256" key="2">
    <source>
        <dbReference type="ARBA" id="ARBA00022679"/>
    </source>
</evidence>
<proteinExistence type="predicted"/>
<dbReference type="Proteomes" id="UP000887566">
    <property type="component" value="Unplaced"/>
</dbReference>
<keyword evidence="6" id="KW-0472">Membrane</keyword>
<feature type="region of interest" description="Disordered" evidence="5">
    <location>
        <begin position="1"/>
        <end position="48"/>
    </location>
</feature>
<evidence type="ECO:0000256" key="4">
    <source>
        <dbReference type="ARBA" id="ARBA00023315"/>
    </source>
</evidence>
<feature type="transmembrane region" description="Helical" evidence="6">
    <location>
        <begin position="157"/>
        <end position="176"/>
    </location>
</feature>
<keyword evidence="6" id="KW-0812">Transmembrane</keyword>
<accession>A0A914X222</accession>
<comment type="subcellular location">
    <subcellularLocation>
        <location evidence="1">Endoplasmic reticulum membrane</location>
        <topology evidence="1">Multi-pass membrane protein</topology>
    </subcellularLocation>
</comment>
<feature type="compositionally biased region" description="Basic and acidic residues" evidence="5">
    <location>
        <begin position="19"/>
        <end position="28"/>
    </location>
</feature>
<dbReference type="PANTHER" id="PTHR10408">
    <property type="entry name" value="STEROL O-ACYLTRANSFERASE"/>
    <property type="match status" value="1"/>
</dbReference>
<dbReference type="WBParaSite" id="PSAMB.scaffold56size92332.g1250.t1">
    <property type="protein sequence ID" value="PSAMB.scaffold56size92332.g1250.t1"/>
    <property type="gene ID" value="PSAMB.scaffold56size92332.g1250"/>
</dbReference>
<evidence type="ECO:0000256" key="5">
    <source>
        <dbReference type="SAM" id="MobiDB-lite"/>
    </source>
</evidence>
<dbReference type="GO" id="GO:0008374">
    <property type="term" value="F:O-acyltransferase activity"/>
    <property type="evidence" value="ECO:0007669"/>
    <property type="project" value="InterPro"/>
</dbReference>
<keyword evidence="4" id="KW-0012">Acyltransferase</keyword>
<dbReference type="GO" id="GO:0005789">
    <property type="term" value="C:endoplasmic reticulum membrane"/>
    <property type="evidence" value="ECO:0007669"/>
    <property type="project" value="UniProtKB-SubCell"/>
</dbReference>